<keyword evidence="6 8" id="KW-1133">Transmembrane helix</keyword>
<dbReference type="InterPro" id="IPR050297">
    <property type="entry name" value="LipidA_mod_glycosyltrf_83"/>
</dbReference>
<dbReference type="PATRIC" id="fig|1619097.3.peg.260"/>
<keyword evidence="2" id="KW-1003">Cell membrane</keyword>
<evidence type="ECO:0000256" key="2">
    <source>
        <dbReference type="ARBA" id="ARBA00022475"/>
    </source>
</evidence>
<dbReference type="GO" id="GO:0005886">
    <property type="term" value="C:plasma membrane"/>
    <property type="evidence" value="ECO:0007669"/>
    <property type="project" value="UniProtKB-SubCell"/>
</dbReference>
<keyword evidence="5 8" id="KW-0812">Transmembrane</keyword>
<sequence length="564" mass="66364">MSKQYEINHGLYIKDYFRESMPEKIKELYDKYNTFLGIEIKDSNNSEYVMPFYPAFPSWMSVFGELFGSDNRVYALTLFSILSIIGVYLLTYEISGRSKKTALLASFFMAISPIHLYFSKTPLTEIVSLTFLCFSFYYLLRFYNEYKEEKINIISLLLSIIFANALFYTRMSGLFLLPIIILIPLLVFLFAKDKRLFKFLGAYSLVWILSLLGSYLFYYFALPDLFDQILGNKLIEYVGWGGVLGILVIVVACLFATFFFKKVAKIVSTILKFLYKNIAIVFITVFLLLIFYELYFYIKEILIDGGYTLFSNESLSALKQLSFLVGLLYLTPIGFVLLPISVVYLKKRMNVQLALLIFSLLIFLIYCWGVMRDTPYHYYFTRYQFSEVIPFATILLSIFLVSMLKRWRVLTICAIVLMSVYLGYFSYLQMRSIEGASKDSFIEVSDIVKDSVVFIDRDEFVSYNQIAFPLKYYYGIKIFPTRDISTIKDFRGYLLSDNPELKDDRLKFVKEIDFRHNYFVHCNREEDKFFEMDSHSEDIPFCKYIIIPNRYYEGVHKVYLYELN</sequence>
<feature type="transmembrane region" description="Helical" evidence="8">
    <location>
        <begin position="318"/>
        <end position="344"/>
    </location>
</feature>
<dbReference type="EMBL" id="LBQH01000027">
    <property type="protein sequence ID" value="KKP76502.1"/>
    <property type="molecule type" value="Genomic_DNA"/>
</dbReference>
<dbReference type="Pfam" id="PF02366">
    <property type="entry name" value="PMT"/>
    <property type="match status" value="1"/>
</dbReference>
<feature type="transmembrane region" description="Helical" evidence="8">
    <location>
        <begin position="73"/>
        <end position="90"/>
    </location>
</feature>
<feature type="transmembrane region" description="Helical" evidence="8">
    <location>
        <begin position="200"/>
        <end position="220"/>
    </location>
</feature>
<evidence type="ECO:0000256" key="4">
    <source>
        <dbReference type="ARBA" id="ARBA00022679"/>
    </source>
</evidence>
<evidence type="ECO:0000313" key="10">
    <source>
        <dbReference type="EMBL" id="KKP76502.1"/>
    </source>
</evidence>
<feature type="transmembrane region" description="Helical" evidence="8">
    <location>
        <begin position="126"/>
        <end position="144"/>
    </location>
</feature>
<feature type="transmembrane region" description="Helical" evidence="8">
    <location>
        <begin position="102"/>
        <end position="120"/>
    </location>
</feature>
<comment type="caution">
    <text evidence="10">The sequence shown here is derived from an EMBL/GenBank/DDBJ whole genome shotgun (WGS) entry which is preliminary data.</text>
</comment>
<evidence type="ECO:0000256" key="7">
    <source>
        <dbReference type="ARBA" id="ARBA00023136"/>
    </source>
</evidence>
<keyword evidence="4" id="KW-0808">Transferase</keyword>
<organism evidence="10 11">
    <name type="scientific">candidate division WS6 bacterium GW2011_GWF1_35_23</name>
    <dbReference type="NCBI Taxonomy" id="1619097"/>
    <lineage>
        <taxon>Bacteria</taxon>
        <taxon>Candidatus Dojkabacteria</taxon>
    </lineage>
</organism>
<feature type="transmembrane region" description="Helical" evidence="8">
    <location>
        <begin position="174"/>
        <end position="191"/>
    </location>
</feature>
<comment type="subcellular location">
    <subcellularLocation>
        <location evidence="1">Cell membrane</location>
        <topology evidence="1">Multi-pass membrane protein</topology>
    </subcellularLocation>
</comment>
<dbReference type="GO" id="GO:0016763">
    <property type="term" value="F:pentosyltransferase activity"/>
    <property type="evidence" value="ECO:0007669"/>
    <property type="project" value="TreeGrafter"/>
</dbReference>
<dbReference type="InterPro" id="IPR003342">
    <property type="entry name" value="ArnT-like_N"/>
</dbReference>
<dbReference type="GO" id="GO:0009103">
    <property type="term" value="P:lipopolysaccharide biosynthetic process"/>
    <property type="evidence" value="ECO:0007669"/>
    <property type="project" value="UniProtKB-ARBA"/>
</dbReference>
<feature type="transmembrane region" description="Helical" evidence="8">
    <location>
        <begin position="151"/>
        <end position="168"/>
    </location>
</feature>
<dbReference type="PANTHER" id="PTHR33908:SF11">
    <property type="entry name" value="MEMBRANE PROTEIN"/>
    <property type="match status" value="1"/>
</dbReference>
<keyword evidence="3" id="KW-0328">Glycosyltransferase</keyword>
<keyword evidence="7 8" id="KW-0472">Membrane</keyword>
<reference evidence="10 11" key="1">
    <citation type="journal article" date="2015" name="Nature">
        <title>rRNA introns, odd ribosomes, and small enigmatic genomes across a large radiation of phyla.</title>
        <authorList>
            <person name="Brown C.T."/>
            <person name="Hug L.A."/>
            <person name="Thomas B.C."/>
            <person name="Sharon I."/>
            <person name="Castelle C.J."/>
            <person name="Singh A."/>
            <person name="Wilkins M.J."/>
            <person name="Williams K.H."/>
            <person name="Banfield J.F."/>
        </authorList>
    </citation>
    <scope>NUCLEOTIDE SEQUENCE [LARGE SCALE GENOMIC DNA]</scope>
</reference>
<gene>
    <name evidence="10" type="ORF">UR73_C0027G0003</name>
</gene>
<feature type="domain" description="ArnT-like N-terminal" evidence="9">
    <location>
        <begin position="77"/>
        <end position="213"/>
    </location>
</feature>
<proteinExistence type="predicted"/>
<evidence type="ECO:0000256" key="8">
    <source>
        <dbReference type="SAM" id="Phobius"/>
    </source>
</evidence>
<dbReference type="Proteomes" id="UP000034816">
    <property type="component" value="Unassembled WGS sequence"/>
</dbReference>
<feature type="transmembrane region" description="Helical" evidence="8">
    <location>
        <begin position="240"/>
        <end position="261"/>
    </location>
</feature>
<feature type="transmembrane region" description="Helical" evidence="8">
    <location>
        <begin position="273"/>
        <end position="298"/>
    </location>
</feature>
<evidence type="ECO:0000256" key="3">
    <source>
        <dbReference type="ARBA" id="ARBA00022676"/>
    </source>
</evidence>
<dbReference type="PANTHER" id="PTHR33908">
    <property type="entry name" value="MANNOSYLTRANSFERASE YKCB-RELATED"/>
    <property type="match status" value="1"/>
</dbReference>
<feature type="transmembrane region" description="Helical" evidence="8">
    <location>
        <begin position="409"/>
        <end position="428"/>
    </location>
</feature>
<dbReference type="GO" id="GO:0006493">
    <property type="term" value="P:protein O-linked glycosylation"/>
    <property type="evidence" value="ECO:0007669"/>
    <property type="project" value="InterPro"/>
</dbReference>
<feature type="transmembrane region" description="Helical" evidence="8">
    <location>
        <begin position="383"/>
        <end position="402"/>
    </location>
</feature>
<evidence type="ECO:0000313" key="11">
    <source>
        <dbReference type="Proteomes" id="UP000034816"/>
    </source>
</evidence>
<accession>A0A0G0FAA6</accession>
<dbReference type="GO" id="GO:0000030">
    <property type="term" value="F:mannosyltransferase activity"/>
    <property type="evidence" value="ECO:0007669"/>
    <property type="project" value="InterPro"/>
</dbReference>
<evidence type="ECO:0000256" key="1">
    <source>
        <dbReference type="ARBA" id="ARBA00004651"/>
    </source>
</evidence>
<evidence type="ECO:0000256" key="5">
    <source>
        <dbReference type="ARBA" id="ARBA00022692"/>
    </source>
</evidence>
<evidence type="ECO:0000256" key="6">
    <source>
        <dbReference type="ARBA" id="ARBA00022989"/>
    </source>
</evidence>
<protein>
    <submittedName>
        <fullName evidence="10">Sulfatase</fullName>
    </submittedName>
</protein>
<evidence type="ECO:0000259" key="9">
    <source>
        <dbReference type="Pfam" id="PF02366"/>
    </source>
</evidence>
<feature type="transmembrane region" description="Helical" evidence="8">
    <location>
        <begin position="351"/>
        <end position="371"/>
    </location>
</feature>
<name>A0A0G0FAA6_9BACT</name>
<dbReference type="AlphaFoldDB" id="A0A0G0FAA6"/>